<keyword evidence="1" id="KW-0677">Repeat</keyword>
<accession>A0A2Z6LZJ4</accession>
<evidence type="ECO:0008006" key="5">
    <source>
        <dbReference type="Google" id="ProtNLM"/>
    </source>
</evidence>
<reference evidence="4" key="1">
    <citation type="journal article" date="2017" name="Front. Plant Sci.">
        <title>Climate Clever Clovers: New Paradigm to Reduce the Environmental Footprint of Ruminants by Breeding Low Methanogenic Forages Utilizing Haplotype Variation.</title>
        <authorList>
            <person name="Kaur P."/>
            <person name="Appels R."/>
            <person name="Bayer P.E."/>
            <person name="Keeble-Gagnere G."/>
            <person name="Wang J."/>
            <person name="Hirakawa H."/>
            <person name="Shirasawa K."/>
            <person name="Vercoe P."/>
            <person name="Stefanova K."/>
            <person name="Durmic Z."/>
            <person name="Nichols P."/>
            <person name="Revell C."/>
            <person name="Isobe S.N."/>
            <person name="Edwards D."/>
            <person name="Erskine W."/>
        </authorList>
    </citation>
    <scope>NUCLEOTIDE SEQUENCE [LARGE SCALE GENOMIC DNA]</scope>
    <source>
        <strain evidence="4">cv. Daliak</strain>
    </source>
</reference>
<name>A0A2Z6LZJ4_TRISU</name>
<evidence type="ECO:0000313" key="4">
    <source>
        <dbReference type="Proteomes" id="UP000242715"/>
    </source>
</evidence>
<dbReference type="PROSITE" id="PS51375">
    <property type="entry name" value="PPR"/>
    <property type="match status" value="1"/>
</dbReference>
<dbReference type="InterPro" id="IPR002885">
    <property type="entry name" value="PPR_rpt"/>
</dbReference>
<organism evidence="3 4">
    <name type="scientific">Trifolium subterraneum</name>
    <name type="common">Subterranean clover</name>
    <dbReference type="NCBI Taxonomy" id="3900"/>
    <lineage>
        <taxon>Eukaryota</taxon>
        <taxon>Viridiplantae</taxon>
        <taxon>Streptophyta</taxon>
        <taxon>Embryophyta</taxon>
        <taxon>Tracheophyta</taxon>
        <taxon>Spermatophyta</taxon>
        <taxon>Magnoliopsida</taxon>
        <taxon>eudicotyledons</taxon>
        <taxon>Gunneridae</taxon>
        <taxon>Pentapetalae</taxon>
        <taxon>rosids</taxon>
        <taxon>fabids</taxon>
        <taxon>Fabales</taxon>
        <taxon>Fabaceae</taxon>
        <taxon>Papilionoideae</taxon>
        <taxon>50 kb inversion clade</taxon>
        <taxon>NPAAA clade</taxon>
        <taxon>Hologalegina</taxon>
        <taxon>IRL clade</taxon>
        <taxon>Trifolieae</taxon>
        <taxon>Trifolium</taxon>
    </lineage>
</organism>
<protein>
    <recommendedName>
        <fullName evidence="5">Pentatricopeptide repeat-containing protein</fullName>
    </recommendedName>
</protein>
<dbReference type="Proteomes" id="UP000242715">
    <property type="component" value="Unassembled WGS sequence"/>
</dbReference>
<dbReference type="InterPro" id="IPR046960">
    <property type="entry name" value="PPR_At4g14850-like_plant"/>
</dbReference>
<keyword evidence="4" id="KW-1185">Reference proteome</keyword>
<dbReference type="Gene3D" id="1.25.40.10">
    <property type="entry name" value="Tetratricopeptide repeat domain"/>
    <property type="match status" value="1"/>
</dbReference>
<evidence type="ECO:0000256" key="1">
    <source>
        <dbReference type="ARBA" id="ARBA00022737"/>
    </source>
</evidence>
<dbReference type="Pfam" id="PF01535">
    <property type="entry name" value="PPR"/>
    <property type="match status" value="1"/>
</dbReference>
<dbReference type="GO" id="GO:0009451">
    <property type="term" value="P:RNA modification"/>
    <property type="evidence" value="ECO:0007669"/>
    <property type="project" value="InterPro"/>
</dbReference>
<feature type="repeat" description="PPR" evidence="2">
    <location>
        <begin position="18"/>
        <end position="52"/>
    </location>
</feature>
<dbReference type="NCBIfam" id="TIGR00756">
    <property type="entry name" value="PPR"/>
    <property type="match status" value="1"/>
</dbReference>
<gene>
    <name evidence="3" type="ORF">TSUD_50890</name>
</gene>
<dbReference type="InterPro" id="IPR011990">
    <property type="entry name" value="TPR-like_helical_dom_sf"/>
</dbReference>
<proteinExistence type="predicted"/>
<dbReference type="PANTHER" id="PTHR47926">
    <property type="entry name" value="PENTATRICOPEPTIDE REPEAT-CONTAINING PROTEIN"/>
    <property type="match status" value="1"/>
</dbReference>
<sequence length="73" mass="8092">MAGRACHAQIIRVGFETDTLTSNMLINMYSKCSLVDDARKVFDEMPVRSVVSWNTMIGAVTKIADEQEAALQL</sequence>
<evidence type="ECO:0000256" key="2">
    <source>
        <dbReference type="PROSITE-ProRule" id="PRU00708"/>
    </source>
</evidence>
<dbReference type="GO" id="GO:0003723">
    <property type="term" value="F:RNA binding"/>
    <property type="evidence" value="ECO:0007669"/>
    <property type="project" value="InterPro"/>
</dbReference>
<dbReference type="EMBL" id="DF973178">
    <property type="protein sequence ID" value="GAU17980.1"/>
    <property type="molecule type" value="Genomic_DNA"/>
</dbReference>
<dbReference type="OrthoDB" id="1358188at2759"/>
<dbReference type="AlphaFoldDB" id="A0A2Z6LZJ4"/>
<dbReference type="PANTHER" id="PTHR47926:SF533">
    <property type="entry name" value="DYW DOMAIN-CONTAINING PROTEIN"/>
    <property type="match status" value="1"/>
</dbReference>
<evidence type="ECO:0000313" key="3">
    <source>
        <dbReference type="EMBL" id="GAU17980.1"/>
    </source>
</evidence>